<dbReference type="InterPro" id="IPR035965">
    <property type="entry name" value="PAS-like_dom_sf"/>
</dbReference>
<dbReference type="PROSITE" id="PS50113">
    <property type="entry name" value="PAC"/>
    <property type="match status" value="1"/>
</dbReference>
<dbReference type="SUPFAM" id="SSF47384">
    <property type="entry name" value="Homodimeric domain of signal transducing histidine kinase"/>
    <property type="match status" value="1"/>
</dbReference>
<dbReference type="EMBL" id="QFFG01000001">
    <property type="protein sequence ID" value="PWG06782.1"/>
    <property type="molecule type" value="Genomic_DNA"/>
</dbReference>
<dbReference type="Gene3D" id="1.10.287.130">
    <property type="match status" value="1"/>
</dbReference>
<evidence type="ECO:0000313" key="10">
    <source>
        <dbReference type="EMBL" id="PWG06782.1"/>
    </source>
</evidence>
<evidence type="ECO:0000256" key="4">
    <source>
        <dbReference type="ARBA" id="ARBA00022679"/>
    </source>
</evidence>
<accession>A0A2U2JEQ0</accession>
<dbReference type="Pfam" id="PF00512">
    <property type="entry name" value="HisKA"/>
    <property type="match status" value="1"/>
</dbReference>
<feature type="domain" description="PAS" evidence="8">
    <location>
        <begin position="55"/>
        <end position="124"/>
    </location>
</feature>
<dbReference type="PANTHER" id="PTHR43304">
    <property type="entry name" value="PHYTOCHROME-LIKE PROTEIN CPH1"/>
    <property type="match status" value="1"/>
</dbReference>
<dbReference type="GO" id="GO:0000155">
    <property type="term" value="F:phosphorelay sensor kinase activity"/>
    <property type="evidence" value="ECO:0007669"/>
    <property type="project" value="InterPro"/>
</dbReference>
<dbReference type="AlphaFoldDB" id="A0A2U2JEQ0"/>
<feature type="coiled-coil region" evidence="6">
    <location>
        <begin position="6"/>
        <end position="65"/>
    </location>
</feature>
<evidence type="ECO:0000256" key="2">
    <source>
        <dbReference type="ARBA" id="ARBA00012438"/>
    </source>
</evidence>
<proteinExistence type="predicted"/>
<evidence type="ECO:0000259" key="9">
    <source>
        <dbReference type="PROSITE" id="PS50113"/>
    </source>
</evidence>
<evidence type="ECO:0000256" key="5">
    <source>
        <dbReference type="ARBA" id="ARBA00022777"/>
    </source>
</evidence>
<dbReference type="Gene3D" id="3.30.565.10">
    <property type="entry name" value="Histidine kinase-like ATPase, C-terminal domain"/>
    <property type="match status" value="1"/>
</dbReference>
<dbReference type="SMART" id="SM00387">
    <property type="entry name" value="HATPase_c"/>
    <property type="match status" value="1"/>
</dbReference>
<dbReference type="InterPro" id="IPR013655">
    <property type="entry name" value="PAS_fold_3"/>
</dbReference>
<dbReference type="SUPFAM" id="SSF55874">
    <property type="entry name" value="ATPase domain of HSP90 chaperone/DNA topoisomerase II/histidine kinase"/>
    <property type="match status" value="1"/>
</dbReference>
<dbReference type="SMART" id="SM00086">
    <property type="entry name" value="PAC"/>
    <property type="match status" value="1"/>
</dbReference>
<dbReference type="NCBIfam" id="TIGR00229">
    <property type="entry name" value="sensory_box"/>
    <property type="match status" value="1"/>
</dbReference>
<dbReference type="CDD" id="cd00082">
    <property type="entry name" value="HisKA"/>
    <property type="match status" value="1"/>
</dbReference>
<dbReference type="PANTHER" id="PTHR43304:SF1">
    <property type="entry name" value="PAC DOMAIN-CONTAINING PROTEIN"/>
    <property type="match status" value="1"/>
</dbReference>
<dbReference type="InterPro" id="IPR000700">
    <property type="entry name" value="PAS-assoc_C"/>
</dbReference>
<dbReference type="SMART" id="SM00388">
    <property type="entry name" value="HisKA"/>
    <property type="match status" value="1"/>
</dbReference>
<dbReference type="Pfam" id="PF02518">
    <property type="entry name" value="HATPase_c"/>
    <property type="match status" value="1"/>
</dbReference>
<evidence type="ECO:0000313" key="11">
    <source>
        <dbReference type="Proteomes" id="UP000245670"/>
    </source>
</evidence>
<dbReference type="InterPro" id="IPR052162">
    <property type="entry name" value="Sensor_kinase/Photoreceptor"/>
</dbReference>
<dbReference type="InterPro" id="IPR036890">
    <property type="entry name" value="HATPase_C_sf"/>
</dbReference>
<keyword evidence="11" id="KW-1185">Reference proteome</keyword>
<dbReference type="InterPro" id="IPR005467">
    <property type="entry name" value="His_kinase_dom"/>
</dbReference>
<evidence type="ECO:0000256" key="6">
    <source>
        <dbReference type="SAM" id="Coils"/>
    </source>
</evidence>
<dbReference type="InterPro" id="IPR003594">
    <property type="entry name" value="HATPase_dom"/>
</dbReference>
<organism evidence="10 11">
    <name type="scientific">Polaribacter aquimarinus</name>
    <dbReference type="NCBI Taxonomy" id="2100726"/>
    <lineage>
        <taxon>Bacteria</taxon>
        <taxon>Pseudomonadati</taxon>
        <taxon>Bacteroidota</taxon>
        <taxon>Flavobacteriia</taxon>
        <taxon>Flavobacteriales</taxon>
        <taxon>Flavobacteriaceae</taxon>
    </lineage>
</organism>
<dbReference type="PROSITE" id="PS50112">
    <property type="entry name" value="PAS"/>
    <property type="match status" value="1"/>
</dbReference>
<dbReference type="InterPro" id="IPR003661">
    <property type="entry name" value="HisK_dim/P_dom"/>
</dbReference>
<reference evidence="10 11" key="1">
    <citation type="submission" date="2018-05" db="EMBL/GenBank/DDBJ databases">
        <title>Polaribacter aquimarinus sp. nov., isolated from sediment in a sediment of sea.</title>
        <authorList>
            <person name="Lu D."/>
        </authorList>
    </citation>
    <scope>NUCLEOTIDE SEQUENCE [LARGE SCALE GENOMIC DNA]</scope>
    <source>
        <strain evidence="10 11">ZY113</strain>
    </source>
</reference>
<name>A0A2U2JEQ0_9FLAO</name>
<gene>
    <name evidence="10" type="ORF">DIS07_02795</name>
</gene>
<dbReference type="PRINTS" id="PR00344">
    <property type="entry name" value="BCTRLSENSOR"/>
</dbReference>
<dbReference type="SUPFAM" id="SSF55785">
    <property type="entry name" value="PYP-like sensor domain (PAS domain)"/>
    <property type="match status" value="1"/>
</dbReference>
<feature type="domain" description="Histidine kinase" evidence="7">
    <location>
        <begin position="197"/>
        <end position="405"/>
    </location>
</feature>
<dbReference type="InterPro" id="IPR004358">
    <property type="entry name" value="Sig_transdc_His_kin-like_C"/>
</dbReference>
<dbReference type="Gene3D" id="3.30.450.20">
    <property type="entry name" value="PAS domain"/>
    <property type="match status" value="1"/>
</dbReference>
<evidence type="ECO:0000256" key="3">
    <source>
        <dbReference type="ARBA" id="ARBA00022553"/>
    </source>
</evidence>
<dbReference type="CDD" id="cd00130">
    <property type="entry name" value="PAS"/>
    <property type="match status" value="1"/>
</dbReference>
<sequence length="405" mass="46791">MSLKEIEILKRTLERERKARKAAEKILEEKSLELYNTSVELQSVNKKLENLLNEKTTQLQGVFENINDAYVVIDLSGNVLKMNDIAENLFEYDIDKEPLNVVNLIYPDDYTYAMTSYKELKEEGHFSDYTARIVTKNKNVKWVQINASIIYDEHKKPLGAQGVARNVTHIKALEKQKEIILKELKNSNKELQEYAHIVSHDLKSPLRSISALVSWIKSDNEGKLDEMTLQNFNLIDTTLETMEKLISDILEYSSAGADTHKEEDINLNSVLENLKKVLFIPDNFCINVLNTLPTVKGDVTKFQQLFQNFISNAIKFCDKEKGFVEIDCLEKPTFYQFSIRDNGIGIEEKYHTKIFQVFHSLNKREDSSGIGLSIIKKIIDLYEGDIWLESQVNEGTTFYFTIKKY</sequence>
<dbReference type="OrthoDB" id="9781208at2"/>
<dbReference type="SMART" id="SM00091">
    <property type="entry name" value="PAS"/>
    <property type="match status" value="1"/>
</dbReference>
<evidence type="ECO:0000259" key="8">
    <source>
        <dbReference type="PROSITE" id="PS50112"/>
    </source>
</evidence>
<feature type="domain" description="PAC" evidence="9">
    <location>
        <begin position="127"/>
        <end position="179"/>
    </location>
</feature>
<dbReference type="RefSeq" id="WP_109403690.1">
    <property type="nucleotide sequence ID" value="NZ_QFFG01000001.1"/>
</dbReference>
<comment type="caution">
    <text evidence="10">The sequence shown here is derived from an EMBL/GenBank/DDBJ whole genome shotgun (WGS) entry which is preliminary data.</text>
</comment>
<comment type="catalytic activity">
    <reaction evidence="1">
        <text>ATP + protein L-histidine = ADP + protein N-phospho-L-histidine.</text>
        <dbReference type="EC" id="2.7.13.3"/>
    </reaction>
</comment>
<keyword evidence="3" id="KW-0597">Phosphoprotein</keyword>
<keyword evidence="5 10" id="KW-0418">Kinase</keyword>
<dbReference type="InterPro" id="IPR000014">
    <property type="entry name" value="PAS"/>
</dbReference>
<keyword evidence="6" id="KW-0175">Coiled coil</keyword>
<keyword evidence="4" id="KW-0808">Transferase</keyword>
<evidence type="ECO:0000256" key="1">
    <source>
        <dbReference type="ARBA" id="ARBA00000085"/>
    </source>
</evidence>
<dbReference type="Pfam" id="PF08447">
    <property type="entry name" value="PAS_3"/>
    <property type="match status" value="1"/>
</dbReference>
<dbReference type="Proteomes" id="UP000245670">
    <property type="component" value="Unassembled WGS sequence"/>
</dbReference>
<protein>
    <recommendedName>
        <fullName evidence="2">histidine kinase</fullName>
        <ecNumber evidence="2">2.7.13.3</ecNumber>
    </recommendedName>
</protein>
<evidence type="ECO:0000259" key="7">
    <source>
        <dbReference type="PROSITE" id="PS50109"/>
    </source>
</evidence>
<dbReference type="InterPro" id="IPR001610">
    <property type="entry name" value="PAC"/>
</dbReference>
<dbReference type="EC" id="2.7.13.3" evidence="2"/>
<dbReference type="InterPro" id="IPR036097">
    <property type="entry name" value="HisK_dim/P_sf"/>
</dbReference>
<dbReference type="PROSITE" id="PS50109">
    <property type="entry name" value="HIS_KIN"/>
    <property type="match status" value="1"/>
</dbReference>